<protein>
    <recommendedName>
        <fullName evidence="3">Lipoprotein</fullName>
    </recommendedName>
</protein>
<proteinExistence type="predicted"/>
<accession>A0ABX5PXH5</accession>
<evidence type="ECO:0000313" key="2">
    <source>
        <dbReference type="Proteomes" id="UP000248584"/>
    </source>
</evidence>
<dbReference type="PROSITE" id="PS51257">
    <property type="entry name" value="PROKAR_LIPOPROTEIN"/>
    <property type="match status" value="1"/>
</dbReference>
<comment type="caution">
    <text evidence="1">The sequence shown here is derived from an EMBL/GenBank/DDBJ whole genome shotgun (WGS) entry which is preliminary data.</text>
</comment>
<sequence length="156" mass="17420">MKYLAVTIFSFLCVLFTGCDTHTKDYSDLESISFYNHEGNEITMEELKKDWNETITRASTKDASYEQEIKELKIETIRDNSSNEDYLILVASTSNSNAFSGKVISSFKDGFQLPKETVTCINCGSEFKGELVDGTWICADNGDKIDGCVRASTTSN</sequence>
<gene>
    <name evidence="1" type="ORF">LX97_02245</name>
</gene>
<dbReference type="EMBL" id="QKZR01000003">
    <property type="protein sequence ID" value="PZX39887.1"/>
    <property type="molecule type" value="Genomic_DNA"/>
</dbReference>
<keyword evidence="2" id="KW-1185">Reference proteome</keyword>
<dbReference type="Proteomes" id="UP000248584">
    <property type="component" value="Unassembled WGS sequence"/>
</dbReference>
<reference evidence="1 2" key="1">
    <citation type="submission" date="2018-06" db="EMBL/GenBank/DDBJ databases">
        <title>Genomic Encyclopedia of Archaeal and Bacterial Type Strains, Phase II (KMG-II): from individual species to whole genera.</title>
        <authorList>
            <person name="Goeker M."/>
        </authorList>
    </citation>
    <scope>NUCLEOTIDE SEQUENCE [LARGE SCALE GENOMIC DNA]</scope>
    <source>
        <strain evidence="1 2">DSM 17205</strain>
    </source>
</reference>
<evidence type="ECO:0008006" key="3">
    <source>
        <dbReference type="Google" id="ProtNLM"/>
    </source>
</evidence>
<name>A0ABX5PXH5_9FLAO</name>
<dbReference type="RefSeq" id="WP_015363057.1">
    <property type="nucleotide sequence ID" value="NZ_QKZR01000003.1"/>
</dbReference>
<organism evidence="1 2">
    <name type="scientific">Nonlabens dokdonensis</name>
    <dbReference type="NCBI Taxonomy" id="328515"/>
    <lineage>
        <taxon>Bacteria</taxon>
        <taxon>Pseudomonadati</taxon>
        <taxon>Bacteroidota</taxon>
        <taxon>Flavobacteriia</taxon>
        <taxon>Flavobacteriales</taxon>
        <taxon>Flavobacteriaceae</taxon>
        <taxon>Nonlabens</taxon>
    </lineage>
</organism>
<evidence type="ECO:0000313" key="1">
    <source>
        <dbReference type="EMBL" id="PZX39887.1"/>
    </source>
</evidence>